<dbReference type="EMBL" id="FNGO01000001">
    <property type="protein sequence ID" value="SDL08506.1"/>
    <property type="molecule type" value="Genomic_DNA"/>
</dbReference>
<dbReference type="RefSeq" id="WP_089757629.1">
    <property type="nucleotide sequence ID" value="NZ_FNGO01000001.1"/>
</dbReference>
<sequence>MNVLSKILKKMTRTDIVLVVLIVVLSLAGIIFPLLHTSEEHDELQLVIEQGGEEILRQEHPYQESGVQKIEFSWESEEYVARLEHDGSRVRLKRLEKDVVPLPIHVDMGWIEEPGEMIVALPVQMVVELEGDTGERELDGVSGTYN</sequence>
<name>A0A1G9H694_9FIRM</name>
<dbReference type="STRING" id="321763.SAMN04488692_101116"/>
<accession>A0A1G9H694</accession>
<reference evidence="2 3" key="1">
    <citation type="submission" date="2016-10" db="EMBL/GenBank/DDBJ databases">
        <authorList>
            <person name="de Groot N.N."/>
        </authorList>
    </citation>
    <scope>NUCLEOTIDE SEQUENCE [LARGE SCALE GENOMIC DNA]</scope>
    <source>
        <strain evidence="2 3">SLAS-1</strain>
    </source>
</reference>
<dbReference type="Proteomes" id="UP000199476">
    <property type="component" value="Unassembled WGS sequence"/>
</dbReference>
<gene>
    <name evidence="2" type="ORF">SAMN04488692_101116</name>
</gene>
<feature type="transmembrane region" description="Helical" evidence="1">
    <location>
        <begin position="16"/>
        <end position="35"/>
    </location>
</feature>
<dbReference type="AlphaFoldDB" id="A0A1G9H694"/>
<dbReference type="Gene3D" id="2.60.320.10">
    <property type="entry name" value="N-utilization substance G protein NusG, insert domain"/>
    <property type="match status" value="1"/>
</dbReference>
<dbReference type="Pfam" id="PF07009">
    <property type="entry name" value="NusG_II"/>
    <property type="match status" value="1"/>
</dbReference>
<proteinExistence type="predicted"/>
<dbReference type="OrthoDB" id="47603at2"/>
<evidence type="ECO:0000313" key="2">
    <source>
        <dbReference type="EMBL" id="SDL08506.1"/>
    </source>
</evidence>
<keyword evidence="1" id="KW-0472">Membrane</keyword>
<keyword evidence="3" id="KW-1185">Reference proteome</keyword>
<keyword evidence="1" id="KW-0812">Transmembrane</keyword>
<dbReference type="InterPro" id="IPR038690">
    <property type="entry name" value="NusG_2_sf"/>
</dbReference>
<evidence type="ECO:0000256" key="1">
    <source>
        <dbReference type="SAM" id="Phobius"/>
    </source>
</evidence>
<keyword evidence="1" id="KW-1133">Transmembrane helix</keyword>
<evidence type="ECO:0000313" key="3">
    <source>
        <dbReference type="Proteomes" id="UP000199476"/>
    </source>
</evidence>
<organism evidence="2 3">
    <name type="scientific">Halarsenatibacter silvermanii</name>
    <dbReference type="NCBI Taxonomy" id="321763"/>
    <lineage>
        <taxon>Bacteria</taxon>
        <taxon>Bacillati</taxon>
        <taxon>Bacillota</taxon>
        <taxon>Clostridia</taxon>
        <taxon>Halanaerobiales</taxon>
        <taxon>Halarsenatibacteraceae</taxon>
        <taxon>Halarsenatibacter</taxon>
    </lineage>
</organism>
<protein>
    <submittedName>
        <fullName evidence="2">Uncharacterized protein</fullName>
    </submittedName>
</protein>